<comment type="caution">
    <text evidence="2">The sequence shown here is derived from an EMBL/GenBank/DDBJ whole genome shotgun (WGS) entry which is preliminary data.</text>
</comment>
<dbReference type="PANTHER" id="PTHR11319:SF35">
    <property type="entry name" value="OUTER MEMBRANE PROTEIN PMPC-RELATED"/>
    <property type="match status" value="1"/>
</dbReference>
<evidence type="ECO:0000313" key="2">
    <source>
        <dbReference type="EMBL" id="KAK3236944.1"/>
    </source>
</evidence>
<dbReference type="EMBL" id="LGRX02034761">
    <property type="protein sequence ID" value="KAK3236944.1"/>
    <property type="molecule type" value="Genomic_DNA"/>
</dbReference>
<feature type="non-terminal residue" evidence="2">
    <location>
        <position position="614"/>
    </location>
</feature>
<protein>
    <recommendedName>
        <fullName evidence="4">Right handed beta helix domain-containing protein</fullName>
    </recommendedName>
</protein>
<dbReference type="Proteomes" id="UP001190700">
    <property type="component" value="Unassembled WGS sequence"/>
</dbReference>
<proteinExistence type="predicted"/>
<sequence>MITVTSWTRGEVRRNPTRPGRALSETTASRDDKGSYYEAGSSALDEPVASLNKQEATVRRSRPAKLRHTVESEDSETVDFSVITSDSRRLPRLSPTFSPTGADDPPPLFHDTSSHLRHLMTSTTSFPTTTTSAAPTTVACDSFVRYQCNANRSAALVELYTTSECGLGTGYIRSPVDLMTCVDSAELDVLMSGERYWFILSCATTDPSNLDVNTVVYSNDACEGLPSFDAEFDVLSQCSCDELGLYNSSDNFNLSPPSPPSPPHPPEAPPLIIVNGSEVFINQSYSNHLQDAIATEQVTTVIITVDVLLDSRLPAVNRTLAVLGRCGSPPESGSERCVIDGSLPGSIFHVQVGGALRLECLALTNQRAMSQTLGGAVSVLGEPSSARSTSAELHDCFLYANHATDKGGAVYVEAGTLLFEGCVLEDNQADGGGAVGGELASVVVRNSTLAGNVANEGAGIHVSHGNVTLAQRALVIQNSAQRVGGGLFCLDCAVVIEGGSDVAQNVVAYSQYTYGSGNGGGVYLTAASRDKGQSVCLTLDGAAITGNVACEQRPPASSLDPPRAPCRVVVALPRTSEPAPKSRGHQLGRAIPWAAPVWEGDRAALCELRSPAVI</sequence>
<dbReference type="PANTHER" id="PTHR11319">
    <property type="entry name" value="G PROTEIN-COUPLED RECEPTOR-RELATED"/>
    <property type="match status" value="1"/>
</dbReference>
<dbReference type="SUPFAM" id="SSF51126">
    <property type="entry name" value="Pectin lyase-like"/>
    <property type="match status" value="1"/>
</dbReference>
<name>A0AAE0BJR3_9CHLO</name>
<gene>
    <name evidence="2" type="ORF">CYMTET_52951</name>
</gene>
<accession>A0AAE0BJR3</accession>
<evidence type="ECO:0000256" key="1">
    <source>
        <dbReference type="SAM" id="MobiDB-lite"/>
    </source>
</evidence>
<feature type="region of interest" description="Disordered" evidence="1">
    <location>
        <begin position="1"/>
        <end position="75"/>
    </location>
</feature>
<organism evidence="2 3">
    <name type="scientific">Cymbomonas tetramitiformis</name>
    <dbReference type="NCBI Taxonomy" id="36881"/>
    <lineage>
        <taxon>Eukaryota</taxon>
        <taxon>Viridiplantae</taxon>
        <taxon>Chlorophyta</taxon>
        <taxon>Pyramimonadophyceae</taxon>
        <taxon>Pyramimonadales</taxon>
        <taxon>Pyramimonadaceae</taxon>
        <taxon>Cymbomonas</taxon>
    </lineage>
</organism>
<evidence type="ECO:0000313" key="3">
    <source>
        <dbReference type="Proteomes" id="UP001190700"/>
    </source>
</evidence>
<reference evidence="2 3" key="1">
    <citation type="journal article" date="2015" name="Genome Biol. Evol.">
        <title>Comparative Genomics of a Bacterivorous Green Alga Reveals Evolutionary Causalities and Consequences of Phago-Mixotrophic Mode of Nutrition.</title>
        <authorList>
            <person name="Burns J.A."/>
            <person name="Paasch A."/>
            <person name="Narechania A."/>
            <person name="Kim E."/>
        </authorList>
    </citation>
    <scope>NUCLEOTIDE SEQUENCE [LARGE SCALE GENOMIC DNA]</scope>
    <source>
        <strain evidence="2 3">PLY_AMNH</strain>
    </source>
</reference>
<evidence type="ECO:0008006" key="4">
    <source>
        <dbReference type="Google" id="ProtNLM"/>
    </source>
</evidence>
<dbReference type="InterPro" id="IPR011050">
    <property type="entry name" value="Pectin_lyase_fold/virulence"/>
</dbReference>
<dbReference type="AlphaFoldDB" id="A0AAE0BJR3"/>
<keyword evidence="3" id="KW-1185">Reference proteome</keyword>